<reference evidence="5" key="2">
    <citation type="submission" date="2020-06" db="EMBL/GenBank/DDBJ databases">
        <authorList>
            <person name="Sheffer M."/>
        </authorList>
    </citation>
    <scope>NUCLEOTIDE SEQUENCE</scope>
</reference>
<dbReference type="InterPro" id="IPR032675">
    <property type="entry name" value="LRR_dom_sf"/>
</dbReference>
<organism evidence="5 6">
    <name type="scientific">Argiope bruennichi</name>
    <name type="common">Wasp spider</name>
    <name type="synonym">Aranea bruennichi</name>
    <dbReference type="NCBI Taxonomy" id="94029"/>
    <lineage>
        <taxon>Eukaryota</taxon>
        <taxon>Metazoa</taxon>
        <taxon>Ecdysozoa</taxon>
        <taxon>Arthropoda</taxon>
        <taxon>Chelicerata</taxon>
        <taxon>Arachnida</taxon>
        <taxon>Araneae</taxon>
        <taxon>Araneomorphae</taxon>
        <taxon>Entelegynae</taxon>
        <taxon>Araneoidea</taxon>
        <taxon>Araneidae</taxon>
        <taxon>Argiope</taxon>
    </lineage>
</organism>
<evidence type="ECO:0000313" key="5">
    <source>
        <dbReference type="EMBL" id="KAF8793942.1"/>
    </source>
</evidence>
<dbReference type="InterPro" id="IPR001611">
    <property type="entry name" value="Leu-rich_rpt"/>
</dbReference>
<keyword evidence="2 4" id="KW-0732">Signal</keyword>
<evidence type="ECO:0000256" key="3">
    <source>
        <dbReference type="ARBA" id="ARBA00022737"/>
    </source>
</evidence>
<evidence type="ECO:0000256" key="1">
    <source>
        <dbReference type="ARBA" id="ARBA00022614"/>
    </source>
</evidence>
<proteinExistence type="predicted"/>
<dbReference type="SUPFAM" id="SSF52058">
    <property type="entry name" value="L domain-like"/>
    <property type="match status" value="1"/>
</dbReference>
<feature type="chain" id="PRO_5035726832" evidence="4">
    <location>
        <begin position="17"/>
        <end position="276"/>
    </location>
</feature>
<dbReference type="GO" id="GO:0005886">
    <property type="term" value="C:plasma membrane"/>
    <property type="evidence" value="ECO:0007669"/>
    <property type="project" value="TreeGrafter"/>
</dbReference>
<keyword evidence="6" id="KW-1185">Reference proteome</keyword>
<dbReference type="InterPro" id="IPR003591">
    <property type="entry name" value="Leu-rich_rpt_typical-subtyp"/>
</dbReference>
<evidence type="ECO:0000313" key="6">
    <source>
        <dbReference type="Proteomes" id="UP000807504"/>
    </source>
</evidence>
<dbReference type="Proteomes" id="UP000807504">
    <property type="component" value="Unassembled WGS sequence"/>
</dbReference>
<evidence type="ECO:0000256" key="2">
    <source>
        <dbReference type="ARBA" id="ARBA00022729"/>
    </source>
</evidence>
<reference evidence="5" key="1">
    <citation type="journal article" date="2020" name="bioRxiv">
        <title>Chromosome-level reference genome of the European wasp spider Argiope bruennichi: a resource for studies on range expansion and evolutionary adaptation.</title>
        <authorList>
            <person name="Sheffer M.M."/>
            <person name="Hoppe A."/>
            <person name="Krehenwinkel H."/>
            <person name="Uhl G."/>
            <person name="Kuss A.W."/>
            <person name="Jensen L."/>
            <person name="Jensen C."/>
            <person name="Gillespie R.G."/>
            <person name="Hoff K.J."/>
            <person name="Prost S."/>
        </authorList>
    </citation>
    <scope>NUCLEOTIDE SEQUENCE</scope>
</reference>
<dbReference type="PANTHER" id="PTHR24369:SF210">
    <property type="entry name" value="CHAOPTIN-RELATED"/>
    <property type="match status" value="1"/>
</dbReference>
<evidence type="ECO:0000256" key="4">
    <source>
        <dbReference type="SAM" id="SignalP"/>
    </source>
</evidence>
<keyword evidence="3" id="KW-0677">Repeat</keyword>
<dbReference type="Gene3D" id="3.80.10.10">
    <property type="entry name" value="Ribonuclease Inhibitor"/>
    <property type="match status" value="2"/>
</dbReference>
<sequence>MLDVIILTLFIALTTGCPPPEDIHPCTCSWPATEDAYITCSNLDNELDLVQAASSLTRRSYVYSFVIQNSIFNYIPSDAFKGLKFVELEIKDTSLMALTDTDLAFEGLENHLQFLLINNCTIMNGWDWSIFRNLKKLVRLDVIYANLDSIEDLGQIDISKIMDINFSNNLISFIHPFAFSSFKKLTHLYLKDNAIREMKRTMLPKPALELLNLDFSGNEIEQFPTDMFVEMPQLESLSVANNKLLVLDEKVFAPVWETLQAFSAMRDGFGMSPDLG</sequence>
<dbReference type="Pfam" id="PF13855">
    <property type="entry name" value="LRR_8"/>
    <property type="match status" value="1"/>
</dbReference>
<feature type="signal peptide" evidence="4">
    <location>
        <begin position="1"/>
        <end position="16"/>
    </location>
</feature>
<gene>
    <name evidence="5" type="ORF">HNY73_001971</name>
</gene>
<comment type="caution">
    <text evidence="5">The sequence shown here is derived from an EMBL/GenBank/DDBJ whole genome shotgun (WGS) entry which is preliminary data.</text>
</comment>
<accession>A0A8T0FTH5</accession>
<dbReference type="AlphaFoldDB" id="A0A8T0FTH5"/>
<protein>
    <submittedName>
        <fullName evidence="5">Chondroadherin-like protein like</fullName>
    </submittedName>
</protein>
<dbReference type="EMBL" id="JABXBU010000002">
    <property type="protein sequence ID" value="KAF8793942.1"/>
    <property type="molecule type" value="Genomic_DNA"/>
</dbReference>
<name>A0A8T0FTH5_ARGBR</name>
<dbReference type="SMART" id="SM00369">
    <property type="entry name" value="LRR_TYP"/>
    <property type="match status" value="3"/>
</dbReference>
<keyword evidence="1" id="KW-0433">Leucine-rich repeat</keyword>
<dbReference type="PANTHER" id="PTHR24369">
    <property type="entry name" value="ANTIGEN BSP, PUTATIVE-RELATED"/>
    <property type="match status" value="1"/>
</dbReference>
<dbReference type="InterPro" id="IPR050541">
    <property type="entry name" value="LRR_TM_domain-containing"/>
</dbReference>